<dbReference type="Proteomes" id="UP000010422">
    <property type="component" value="Unassembled WGS sequence"/>
</dbReference>
<dbReference type="SUPFAM" id="SSF103506">
    <property type="entry name" value="Mitochondrial carrier"/>
    <property type="match status" value="1"/>
</dbReference>
<evidence type="ECO:0000256" key="1">
    <source>
        <dbReference type="ARBA" id="ARBA00004141"/>
    </source>
</evidence>
<accession>L0PC86</accession>
<evidence type="ECO:0000256" key="2">
    <source>
        <dbReference type="ARBA" id="ARBA00022692"/>
    </source>
</evidence>
<evidence type="ECO:0008006" key="9">
    <source>
        <dbReference type="Google" id="ProtNLM"/>
    </source>
</evidence>
<protein>
    <recommendedName>
        <fullName evidence="9">Mitochondrial carrier protein</fullName>
    </recommendedName>
</protein>
<feature type="transmembrane region" description="Helical" evidence="6">
    <location>
        <begin position="53"/>
        <end position="78"/>
    </location>
</feature>
<dbReference type="InterPro" id="IPR023395">
    <property type="entry name" value="MCP_dom_sf"/>
</dbReference>
<feature type="non-terminal residue" evidence="7">
    <location>
        <position position="122"/>
    </location>
</feature>
<evidence type="ECO:0000256" key="4">
    <source>
        <dbReference type="ARBA" id="ARBA00023136"/>
    </source>
</evidence>
<evidence type="ECO:0000313" key="7">
    <source>
        <dbReference type="EMBL" id="CCJ29714.1"/>
    </source>
</evidence>
<comment type="subcellular location">
    <subcellularLocation>
        <location evidence="1">Membrane</location>
        <topology evidence="1">Multi-pass membrane protein</topology>
    </subcellularLocation>
</comment>
<evidence type="ECO:0000256" key="3">
    <source>
        <dbReference type="ARBA" id="ARBA00022989"/>
    </source>
</evidence>
<dbReference type="PROSITE" id="PS50920">
    <property type="entry name" value="SOLCAR"/>
    <property type="match status" value="1"/>
</dbReference>
<gene>
    <name evidence="7" type="ORF">PNEJI1_003081</name>
</gene>
<feature type="non-terminal residue" evidence="7">
    <location>
        <position position="1"/>
    </location>
</feature>
<keyword evidence="2 5" id="KW-0812">Transmembrane</keyword>
<feature type="repeat" description="Solcar" evidence="5">
    <location>
        <begin position="51"/>
        <end position="122"/>
    </location>
</feature>
<evidence type="ECO:0000256" key="5">
    <source>
        <dbReference type="PROSITE-ProRule" id="PRU00282"/>
    </source>
</evidence>
<reference evidence="7 8" key="1">
    <citation type="journal article" date="2012" name="MBio">
        <title>De novo assembly of the Pneumocystis jirovecii genome from a single bronchoalveolar lavage fluid specimen from a patient.</title>
        <authorList>
            <person name="Cisse O.H."/>
            <person name="Pagni M."/>
            <person name="Hauser P.M."/>
        </authorList>
    </citation>
    <scope>NUCLEOTIDE SEQUENCE [LARGE SCALE GENOMIC DNA]</scope>
    <source>
        <strain evidence="7 8">SE8</strain>
    </source>
</reference>
<dbReference type="Gene3D" id="1.50.40.10">
    <property type="entry name" value="Mitochondrial carrier domain"/>
    <property type="match status" value="1"/>
</dbReference>
<name>L0PC86_PNEJI</name>
<organism evidence="8">
    <name type="scientific">Pneumocystis jirovecii</name>
    <name type="common">Human pneumocystis pneumonia agent</name>
    <dbReference type="NCBI Taxonomy" id="42068"/>
    <lineage>
        <taxon>Eukaryota</taxon>
        <taxon>Fungi</taxon>
        <taxon>Dikarya</taxon>
        <taxon>Ascomycota</taxon>
        <taxon>Taphrinomycotina</taxon>
        <taxon>Pneumocystomycetes</taxon>
        <taxon>Pneumocystaceae</taxon>
        <taxon>Pneumocystis</taxon>
    </lineage>
</organism>
<evidence type="ECO:0000256" key="6">
    <source>
        <dbReference type="SAM" id="Phobius"/>
    </source>
</evidence>
<dbReference type="VEuPathDB" id="FungiDB:PNEJI1_003081"/>
<dbReference type="InParanoid" id="L0PC86"/>
<dbReference type="InterPro" id="IPR018108">
    <property type="entry name" value="MCP_transmembrane"/>
</dbReference>
<proteinExistence type="predicted"/>
<sequence>ENEYLAGDKKAFFGKDFCVKTYILNSDSLSVLNRFFRSENSPKYMTSKNPNSFSVTFLAGAIAGISEILVMYPLDVVIHQVLFMGRLMVNKVKTRFQLSVGRSEYTGMMDCLISIVKKEGYS</sequence>
<dbReference type="AlphaFoldDB" id="L0PC86"/>
<dbReference type="GO" id="GO:0016020">
    <property type="term" value="C:membrane"/>
    <property type="evidence" value="ECO:0007669"/>
    <property type="project" value="UniProtKB-SubCell"/>
</dbReference>
<evidence type="ECO:0000313" key="8">
    <source>
        <dbReference type="Proteomes" id="UP000010422"/>
    </source>
</evidence>
<dbReference type="EMBL" id="CAKM01000208">
    <property type="protein sequence ID" value="CCJ29714.1"/>
    <property type="molecule type" value="Genomic_DNA"/>
</dbReference>
<keyword evidence="3 6" id="KW-1133">Transmembrane helix</keyword>
<comment type="caution">
    <text evidence="7">The sequence shown here is derived from an EMBL/GenBank/DDBJ whole genome shotgun (WGS) entry which is preliminary data.</text>
</comment>
<keyword evidence="4 5" id="KW-0472">Membrane</keyword>